<dbReference type="Pfam" id="PF00801">
    <property type="entry name" value="PKD"/>
    <property type="match status" value="1"/>
</dbReference>
<organism evidence="2 3">
    <name type="scientific">Pedobacter kyungheensis</name>
    <dbReference type="NCBI Taxonomy" id="1069985"/>
    <lineage>
        <taxon>Bacteria</taxon>
        <taxon>Pseudomonadati</taxon>
        <taxon>Bacteroidota</taxon>
        <taxon>Sphingobacteriia</taxon>
        <taxon>Sphingobacteriales</taxon>
        <taxon>Sphingobacteriaceae</taxon>
        <taxon>Pedobacter</taxon>
    </lineage>
</organism>
<dbReference type="InterPro" id="IPR000601">
    <property type="entry name" value="PKD_dom"/>
</dbReference>
<proteinExistence type="predicted"/>
<comment type="caution">
    <text evidence="2">The sequence shown here is derived from an EMBL/GenBank/DDBJ whole genome shotgun (WGS) entry which is preliminary data.</text>
</comment>
<dbReference type="EMBL" id="JSYN01000018">
    <property type="protein sequence ID" value="KIA92758.1"/>
    <property type="molecule type" value="Genomic_DNA"/>
</dbReference>
<protein>
    <recommendedName>
        <fullName evidence="1">PKD domain-containing protein</fullName>
    </recommendedName>
</protein>
<dbReference type="SMART" id="SM00089">
    <property type="entry name" value="PKD"/>
    <property type="match status" value="1"/>
</dbReference>
<evidence type="ECO:0000259" key="1">
    <source>
        <dbReference type="PROSITE" id="PS50093"/>
    </source>
</evidence>
<dbReference type="PROSITE" id="PS50093">
    <property type="entry name" value="PKD"/>
    <property type="match status" value="1"/>
</dbReference>
<dbReference type="InterPro" id="IPR013783">
    <property type="entry name" value="Ig-like_fold"/>
</dbReference>
<dbReference type="InterPro" id="IPR035986">
    <property type="entry name" value="PKD_dom_sf"/>
</dbReference>
<name>A0A0C1FLV3_9SPHI</name>
<feature type="domain" description="PKD" evidence="1">
    <location>
        <begin position="1112"/>
        <end position="1176"/>
    </location>
</feature>
<evidence type="ECO:0000313" key="2">
    <source>
        <dbReference type="EMBL" id="KIA92758.1"/>
    </source>
</evidence>
<gene>
    <name evidence="2" type="ORF">OC25_15290</name>
</gene>
<dbReference type="CDD" id="cd00146">
    <property type="entry name" value="PKD"/>
    <property type="match status" value="1"/>
</dbReference>
<dbReference type="SUPFAM" id="SSF49299">
    <property type="entry name" value="PKD domain"/>
    <property type="match status" value="1"/>
</dbReference>
<dbReference type="InterPro" id="IPR022409">
    <property type="entry name" value="PKD/Chitinase_dom"/>
</dbReference>
<accession>A0A0C1FLV3</accession>
<dbReference type="Proteomes" id="UP000031246">
    <property type="component" value="Unassembled WGS sequence"/>
</dbReference>
<sequence length="1290" mass="141681">MLLLKNNELFAQLPLASVNNLTGAGSVKMPLYELRSGKISMPISLNYTGSGIKVKEAEGAGGLGWNLEAGGGIYRQLRGLPDEALKDNMGNQRLGWLNNTNGSKINAFTISNDNSQSTCTDEANDLAYLNSNFSDLSDTEPDIFIVNAPGLSCKLVFDADHNIKTIPYQDIKVTYEYETNVPTHYNSYGRIKSFVITTASGTKYTFAALQTSTKHTLSSSPGSINFFKREYQQFQNGLEYVSAWNISSIKDVGGAGFDFFYGESSFSTGTDRLALSQGTSTTTIYPFTISNWTTQIQLSRITYGGWDDVAFNQGLEFHYRSAPTSGASLIDSITGMGKKYLFSYYSYKTNNNSFANKTLLERIWVNNKQDLYFAYNGISNDGGVLNLPDSNSKAIDVWGYYNGSSESSLLPQVYINPSDPSREHYRNIAGGASGTYNYAVSGAARGVNQAAMMAGTLASIYAYENGGSTSFEYEPNDYFDVTAGAVIQGGGLRVKKLTINDGANPSGNIVTNYSYLNPVTGLSSGKPVSVPLLSFTTPFYGSGTTEYMLQNSVIRLEENISQEEIGILYSHIRISKPGAGSSLYEYLIPATNWDNSWGSDWSPTVSNFGRTSCVNGSYMTNEKNTYPFAPNTNYDFERGLIKKLGQYDENGNKVSESVYTYARSNSPLVINALRFEENAGAMAYSKYTLYAGVGNLIAQEDNTVFDAPSVTQANHTTTSYLYASSQHKEVTTKTQVKSDGSTARTFFKYIKDYSASPSSDSMVQSIYNLALQGVNIPVESYSQLERNGVNRTVAASLTDFKTWGFNYRPNLDLPYRQFNFLNAMGVSDFQPSDITSGVFSKDSRYVAKETILDYDKNANPTTVLSSGISKKAIITDQLMSSPVAMFEHAGIGEVAYENFELHYLETGFTYSVNPPISSFVTTARSGSHAFSLDAGNTLSRTVTKFTGRKYYLFSLWINTGTSGNINVSANGSSQTLAYTNTGGQWKYYQVRIPVGGFPDSFTISFQSSTAILVDDIIFYPADALVSTSGYDENSFVKTSVTNTNGRAEYYIYDKWLRLKNVLDDSKNIILKKTYISKSDQDSYKAEISYDANHANTNYPLYFSDGALSNWDSEGLSYTWNFGDGSSTTNSSALYGQILHTYTAPGSYSVTLTKSLAPYGTVSDTKTVTITNSTENVRVYGAGMTISFYQGTTLAYVFNDSDFASGNVFVASGTYDIRISAPGQYTASNPYGYRSIRYQSYTTPTTGVVNDCRISQSANNAYYYFYGVNLSGKQQISFSTSTEECVVEEVQ</sequence>
<dbReference type="Gene3D" id="2.60.40.10">
    <property type="entry name" value="Immunoglobulins"/>
    <property type="match status" value="1"/>
</dbReference>
<reference evidence="2 3" key="1">
    <citation type="submission" date="2014-10" db="EMBL/GenBank/DDBJ databases">
        <title>Pedobacter Kyungheensis.</title>
        <authorList>
            <person name="Anderson B.M."/>
            <person name="Newman J.D."/>
        </authorList>
    </citation>
    <scope>NUCLEOTIDE SEQUENCE [LARGE SCALE GENOMIC DNA]</scope>
    <source>
        <strain evidence="2 3">KACC 16221</strain>
    </source>
</reference>
<evidence type="ECO:0000313" key="3">
    <source>
        <dbReference type="Proteomes" id="UP000031246"/>
    </source>
</evidence>
<keyword evidence="3" id="KW-1185">Reference proteome</keyword>